<gene>
    <name evidence="2" type="ORF">TIFTF001_042709</name>
</gene>
<feature type="region of interest" description="Disordered" evidence="1">
    <location>
        <begin position="1"/>
        <end position="32"/>
    </location>
</feature>
<proteinExistence type="predicted"/>
<comment type="caution">
    <text evidence="2">The sequence shown here is derived from an EMBL/GenBank/DDBJ whole genome shotgun (WGS) entry which is preliminary data.</text>
</comment>
<feature type="region of interest" description="Disordered" evidence="1">
    <location>
        <begin position="91"/>
        <end position="110"/>
    </location>
</feature>
<sequence>MADYTTGRPLRVVPKDERYDDGPPGTVVVSPKQGDMMTIPWDRRRIFRYDDGPNGTVVISPSPGNDDGPRGTVVVSLIYDDGPKGTVVVFWGGGKRRQSPKPSFNPLSGD</sequence>
<reference evidence="2" key="1">
    <citation type="submission" date="2023-07" db="EMBL/GenBank/DDBJ databases">
        <title>draft genome sequence of fig (Ficus carica).</title>
        <authorList>
            <person name="Takahashi T."/>
            <person name="Nishimura K."/>
        </authorList>
    </citation>
    <scope>NUCLEOTIDE SEQUENCE</scope>
</reference>
<evidence type="ECO:0000313" key="3">
    <source>
        <dbReference type="Proteomes" id="UP001187192"/>
    </source>
</evidence>
<organism evidence="2 3">
    <name type="scientific">Ficus carica</name>
    <name type="common">Common fig</name>
    <dbReference type="NCBI Taxonomy" id="3494"/>
    <lineage>
        <taxon>Eukaryota</taxon>
        <taxon>Viridiplantae</taxon>
        <taxon>Streptophyta</taxon>
        <taxon>Embryophyta</taxon>
        <taxon>Tracheophyta</taxon>
        <taxon>Spermatophyta</taxon>
        <taxon>Magnoliopsida</taxon>
        <taxon>eudicotyledons</taxon>
        <taxon>Gunneridae</taxon>
        <taxon>Pentapetalae</taxon>
        <taxon>rosids</taxon>
        <taxon>fabids</taxon>
        <taxon>Rosales</taxon>
        <taxon>Moraceae</taxon>
        <taxon>Ficeae</taxon>
        <taxon>Ficus</taxon>
    </lineage>
</organism>
<accession>A0AA87ZR49</accession>
<name>A0AA87ZR49_FICCA</name>
<evidence type="ECO:0000313" key="2">
    <source>
        <dbReference type="EMBL" id="GMN37880.1"/>
    </source>
</evidence>
<feature type="compositionally biased region" description="Polar residues" evidence="1">
    <location>
        <begin position="100"/>
        <end position="110"/>
    </location>
</feature>
<dbReference type="Proteomes" id="UP001187192">
    <property type="component" value="Unassembled WGS sequence"/>
</dbReference>
<dbReference type="AlphaFoldDB" id="A0AA87ZR49"/>
<keyword evidence="3" id="KW-1185">Reference proteome</keyword>
<evidence type="ECO:0000256" key="1">
    <source>
        <dbReference type="SAM" id="MobiDB-lite"/>
    </source>
</evidence>
<dbReference type="EMBL" id="BTGU01002439">
    <property type="protein sequence ID" value="GMN37880.1"/>
    <property type="molecule type" value="Genomic_DNA"/>
</dbReference>
<protein>
    <submittedName>
        <fullName evidence="2">Uncharacterized protein</fullName>
    </submittedName>
</protein>